<dbReference type="Proteomes" id="UP001203972">
    <property type="component" value="Unassembled WGS sequence"/>
</dbReference>
<protein>
    <submittedName>
        <fullName evidence="1">Uncharacterized protein</fullName>
    </submittedName>
</protein>
<reference evidence="1" key="2">
    <citation type="journal article" date="2022" name="Clin. Infect. Dis.">
        <title>Association between Clostridium innocuum and antibiotic-associated diarrhea in adults and children: A cross-sectional study and comparative genomics analysis.</title>
        <authorList>
            <person name="Cherny K.E."/>
            <person name="Muscat E.B."/>
            <person name="Balaji A."/>
            <person name="Mukherjee J."/>
            <person name="Ozer E.A."/>
            <person name="Angarone M.P."/>
            <person name="Hauser A.R."/>
            <person name="Sichel J.S."/>
            <person name="Amponsah E."/>
            <person name="Kociolek L.K."/>
        </authorList>
    </citation>
    <scope>NUCLEOTIDE SEQUENCE</scope>
    <source>
        <strain evidence="1">NU1-AC-029v</strain>
    </source>
</reference>
<dbReference type="EMBL" id="CP048838">
    <property type="protein sequence ID" value="QJA04007.1"/>
    <property type="molecule type" value="Genomic_DNA"/>
</dbReference>
<evidence type="ECO:0000313" key="1">
    <source>
        <dbReference type="EMBL" id="MCR0234144.1"/>
    </source>
</evidence>
<dbReference type="Proteomes" id="UP000503330">
    <property type="component" value="Chromosome"/>
</dbReference>
<organism evidence="1 4">
    <name type="scientific">Clostridium innocuum</name>
    <dbReference type="NCBI Taxonomy" id="1522"/>
    <lineage>
        <taxon>Bacteria</taxon>
        <taxon>Bacillati</taxon>
        <taxon>Bacillota</taxon>
        <taxon>Clostridia</taxon>
        <taxon>Eubacteriales</taxon>
        <taxon>Clostridiaceae</taxon>
        <taxon>Clostridium</taxon>
    </lineage>
</organism>
<evidence type="ECO:0000313" key="2">
    <source>
        <dbReference type="EMBL" id="QJA04007.1"/>
    </source>
</evidence>
<evidence type="ECO:0000313" key="4">
    <source>
        <dbReference type="Proteomes" id="UP001203972"/>
    </source>
</evidence>
<dbReference type="AlphaFoldDB" id="A0AAP2XU67"/>
<sequence length="275" mass="33818">MLMMQYVHERMLELVRKSYPEDYERYRHFYIRFEFKEKKSSYSKYIFEKRILQITTLSREPADILLSLILELAHHIDIIRRKETHDDRTYLLIVRKLLDTALKQNMILPSELYRTGIRGLKDRLQENFGSFQSWRCEPRQESEHVYILVFDAYMIKNLLKANSYRYDPDQQAWSKYIKAEEYDDELYFLSQYQNRADFRIIKDNTFYIRPCYCLKIETYSIEDKELWKAFSYHYRPTEKKWYKYIYAADLRIELEMIQDLPKQKITISRIKAARA</sequence>
<dbReference type="EMBL" id="JAKTMA010000028">
    <property type="protein sequence ID" value="MCR0234144.1"/>
    <property type="molecule type" value="Genomic_DNA"/>
</dbReference>
<proteinExistence type="predicted"/>
<dbReference type="GeneID" id="61927259"/>
<dbReference type="RefSeq" id="WP_002611164.1">
    <property type="nucleotide sequence ID" value="NZ_BAAACC010000004.1"/>
</dbReference>
<evidence type="ECO:0000313" key="3">
    <source>
        <dbReference type="Proteomes" id="UP000503330"/>
    </source>
</evidence>
<accession>A0AAP2XU67</accession>
<gene>
    <name evidence="2" type="ORF">G4D54_16940</name>
    <name evidence="1" type="ORF">MKC95_15325</name>
</gene>
<name>A0AAP2XU67_CLOIN</name>
<reference evidence="2 3" key="1">
    <citation type="submission" date="2020-02" db="EMBL/GenBank/DDBJ databases">
        <authorList>
            <person name="Kociolek L.K."/>
            <person name="Ozer E.A."/>
        </authorList>
    </citation>
    <scope>NUCLEOTIDE SEQUENCE [LARGE SCALE GENOMIC DNA]</scope>
    <source>
        <strain evidence="2 3">ATCC 14501</strain>
    </source>
</reference>